<dbReference type="GO" id="GO:0016301">
    <property type="term" value="F:kinase activity"/>
    <property type="evidence" value="ECO:0007669"/>
    <property type="project" value="UniProtKB-KW"/>
</dbReference>
<evidence type="ECO:0000313" key="2">
    <source>
        <dbReference type="EMBL" id="KAK3299651.1"/>
    </source>
</evidence>
<comment type="caution">
    <text evidence="2">The sequence shown here is derived from an EMBL/GenBank/DDBJ whole genome shotgun (WGS) entry which is preliminary data.</text>
</comment>
<dbReference type="InterPro" id="IPR002575">
    <property type="entry name" value="Aminoglycoside_PTrfase"/>
</dbReference>
<sequence length="432" mass="47783">MNHNHANYQARLDFVGALLRDKLLLKEEADIVPVQYDPESPFKYNNFVYRVTLGSPVLSSHASSRITPQSTCVPIPDGAKQLIVRLANQETEGMSMANRVENEVAIISLAAAALDGFQPHVVPRVYGWGSAAPKSAQGWIVQELMPGSPLAEVLGEMDLDQKRKTFAQMAALLKGLQSYKLPETITGFGGVTFDDAGRIVGAPMPTVGAGPWPSYEAHFRSRLEASLKKAQDNQYIKGWQPNRLRERLDKFISDGVPAQFHALSSKGDRVITHGDFNASNLLFDPVSGRITGLIDFDFAAILHPSYEFLRSFDGAGGQFRGWYMDEESDEAALRDAKLNGFPSPLPATKADGPVQWEDAKAWEEALEEVGAKRPRTLQGIDAVADVDTVLQGILPWRVTNSDVLKLQTHDTIMQCRDEKEEHLDKLLRRLGF</sequence>
<gene>
    <name evidence="2" type="ORF">B0H64DRAFT_103086</name>
</gene>
<dbReference type="PANTHER" id="PTHR21310">
    <property type="entry name" value="AMINOGLYCOSIDE PHOSPHOTRANSFERASE-RELATED-RELATED"/>
    <property type="match status" value="1"/>
</dbReference>
<reference evidence="2" key="1">
    <citation type="journal article" date="2023" name="Mol. Phylogenet. Evol.">
        <title>Genome-scale phylogeny and comparative genomics of the fungal order Sordariales.</title>
        <authorList>
            <person name="Hensen N."/>
            <person name="Bonometti L."/>
            <person name="Westerberg I."/>
            <person name="Brannstrom I.O."/>
            <person name="Guillou S."/>
            <person name="Cros-Aarteil S."/>
            <person name="Calhoun S."/>
            <person name="Haridas S."/>
            <person name="Kuo A."/>
            <person name="Mondo S."/>
            <person name="Pangilinan J."/>
            <person name="Riley R."/>
            <person name="LaButti K."/>
            <person name="Andreopoulos B."/>
            <person name="Lipzen A."/>
            <person name="Chen C."/>
            <person name="Yan M."/>
            <person name="Daum C."/>
            <person name="Ng V."/>
            <person name="Clum A."/>
            <person name="Steindorff A."/>
            <person name="Ohm R.A."/>
            <person name="Martin F."/>
            <person name="Silar P."/>
            <person name="Natvig D.O."/>
            <person name="Lalanne C."/>
            <person name="Gautier V."/>
            <person name="Ament-Velasquez S.L."/>
            <person name="Kruys A."/>
            <person name="Hutchinson M.I."/>
            <person name="Powell A.J."/>
            <person name="Barry K."/>
            <person name="Miller A.N."/>
            <person name="Grigoriev I.V."/>
            <person name="Debuchy R."/>
            <person name="Gladieux P."/>
            <person name="Hiltunen Thoren M."/>
            <person name="Johannesson H."/>
        </authorList>
    </citation>
    <scope>NUCLEOTIDE SEQUENCE</scope>
    <source>
        <strain evidence="2">CBS 168.71</strain>
    </source>
</reference>
<organism evidence="2 3">
    <name type="scientific">Chaetomium fimeti</name>
    <dbReference type="NCBI Taxonomy" id="1854472"/>
    <lineage>
        <taxon>Eukaryota</taxon>
        <taxon>Fungi</taxon>
        <taxon>Dikarya</taxon>
        <taxon>Ascomycota</taxon>
        <taxon>Pezizomycotina</taxon>
        <taxon>Sordariomycetes</taxon>
        <taxon>Sordariomycetidae</taxon>
        <taxon>Sordariales</taxon>
        <taxon>Chaetomiaceae</taxon>
        <taxon>Chaetomium</taxon>
    </lineage>
</organism>
<keyword evidence="2" id="KW-0808">Transferase</keyword>
<feature type="domain" description="Aminoglycoside phosphotransferase" evidence="1">
    <location>
        <begin position="80"/>
        <end position="312"/>
    </location>
</feature>
<reference evidence="2" key="2">
    <citation type="submission" date="2023-06" db="EMBL/GenBank/DDBJ databases">
        <authorList>
            <consortium name="Lawrence Berkeley National Laboratory"/>
            <person name="Haridas S."/>
            <person name="Hensen N."/>
            <person name="Bonometti L."/>
            <person name="Westerberg I."/>
            <person name="Brannstrom I.O."/>
            <person name="Guillou S."/>
            <person name="Cros-Aarteil S."/>
            <person name="Calhoun S."/>
            <person name="Kuo A."/>
            <person name="Mondo S."/>
            <person name="Pangilinan J."/>
            <person name="Riley R."/>
            <person name="Labutti K."/>
            <person name="Andreopoulos B."/>
            <person name="Lipzen A."/>
            <person name="Chen C."/>
            <person name="Yanf M."/>
            <person name="Daum C."/>
            <person name="Ng V."/>
            <person name="Clum A."/>
            <person name="Steindorff A."/>
            <person name="Ohm R."/>
            <person name="Martin F."/>
            <person name="Silar P."/>
            <person name="Natvig D."/>
            <person name="Lalanne C."/>
            <person name="Gautier V."/>
            <person name="Ament-Velasquez S.L."/>
            <person name="Kruys A."/>
            <person name="Hutchinson M.I."/>
            <person name="Powell A.J."/>
            <person name="Barry K."/>
            <person name="Miller A.N."/>
            <person name="Grigoriev I.V."/>
            <person name="Debuchy R."/>
            <person name="Gladieux P."/>
            <person name="Thoren M.H."/>
            <person name="Johannesson H."/>
        </authorList>
    </citation>
    <scope>NUCLEOTIDE SEQUENCE</scope>
    <source>
        <strain evidence="2">CBS 168.71</strain>
    </source>
</reference>
<dbReference type="PANTHER" id="PTHR21310:SF15">
    <property type="entry name" value="AMINOGLYCOSIDE PHOSPHOTRANSFERASE DOMAIN-CONTAINING PROTEIN"/>
    <property type="match status" value="1"/>
</dbReference>
<name>A0AAE0HND3_9PEZI</name>
<protein>
    <submittedName>
        <fullName evidence="2">Kinase-like domain-containing protein</fullName>
    </submittedName>
</protein>
<dbReference type="Gene3D" id="3.90.1200.10">
    <property type="match status" value="1"/>
</dbReference>
<dbReference type="AlphaFoldDB" id="A0AAE0HND3"/>
<evidence type="ECO:0000259" key="1">
    <source>
        <dbReference type="Pfam" id="PF01636"/>
    </source>
</evidence>
<dbReference type="Pfam" id="PF01636">
    <property type="entry name" value="APH"/>
    <property type="match status" value="1"/>
</dbReference>
<dbReference type="EMBL" id="JAUEPN010000002">
    <property type="protein sequence ID" value="KAK3299651.1"/>
    <property type="molecule type" value="Genomic_DNA"/>
</dbReference>
<evidence type="ECO:0000313" key="3">
    <source>
        <dbReference type="Proteomes" id="UP001278766"/>
    </source>
</evidence>
<keyword evidence="3" id="KW-1185">Reference proteome</keyword>
<proteinExistence type="predicted"/>
<dbReference type="RefSeq" id="XP_062663165.1">
    <property type="nucleotide sequence ID" value="XM_062797692.1"/>
</dbReference>
<dbReference type="InterPro" id="IPR011009">
    <property type="entry name" value="Kinase-like_dom_sf"/>
</dbReference>
<keyword evidence="2" id="KW-0418">Kinase</keyword>
<accession>A0AAE0HND3</accession>
<dbReference type="GeneID" id="87834640"/>
<dbReference type="SUPFAM" id="SSF56112">
    <property type="entry name" value="Protein kinase-like (PK-like)"/>
    <property type="match status" value="1"/>
</dbReference>
<dbReference type="InterPro" id="IPR051678">
    <property type="entry name" value="AGP_Transferase"/>
</dbReference>
<dbReference type="Proteomes" id="UP001278766">
    <property type="component" value="Unassembled WGS sequence"/>
</dbReference>